<gene>
    <name evidence="10 13" type="primary">mnmA</name>
    <name evidence="13" type="ORF">H9897_01210</name>
</gene>
<feature type="site" description="Interaction with tRNA" evidence="10">
    <location>
        <position position="134"/>
    </location>
</feature>
<evidence type="ECO:0000259" key="11">
    <source>
        <dbReference type="Pfam" id="PF20258"/>
    </source>
</evidence>
<dbReference type="Pfam" id="PF03054">
    <property type="entry name" value="tRNA_Me_trans"/>
    <property type="match status" value="1"/>
</dbReference>
<evidence type="ECO:0000256" key="6">
    <source>
        <dbReference type="ARBA" id="ARBA00022884"/>
    </source>
</evidence>
<dbReference type="GO" id="GO:0000049">
    <property type="term" value="F:tRNA binding"/>
    <property type="evidence" value="ECO:0007669"/>
    <property type="project" value="UniProtKB-KW"/>
</dbReference>
<evidence type="ECO:0000256" key="1">
    <source>
        <dbReference type="ARBA" id="ARBA00022555"/>
    </source>
</evidence>
<keyword evidence="7 10" id="KW-1015">Disulfide bond</keyword>
<sequence>MKNKTVVIGLSGGVDSAVSAYLLKQQGYNVIAVFMQNWDSLINNETNYSSEFDVCDAQIDYDVAQKIAKHLDIPLYRVEFIKEYWDYVFQYFINEYNNGNTPNPDVLCNKYIKFDAFLKYAFENFHCDYIATGHYAKITKKDDQYCLSLCKDENKDQTYFLCEINKNYLSKIIFPLSNLLKQEVREIAKQINLPNFNRKDSTGICFIGERNFRNFLQNYIPNQPGKIIDITNNNIVGEHQGVMYYTIGQRKGLNLGGLSEKYFVCKKDINNKIIYVAPNSLENIYLQSNCCEIRTFNWLYTPKHFNNIKARFRHRQKLQDVNIEINNGILYVSYESQKNIVAGQFCVLYQENICLGGGPIFKVFKKN</sequence>
<dbReference type="PANTHER" id="PTHR11933">
    <property type="entry name" value="TRNA 5-METHYLAMINOMETHYL-2-THIOURIDYLATE -METHYLTRANSFERASE"/>
    <property type="match status" value="1"/>
</dbReference>
<accession>A0A9E2NVY9</accession>
<feature type="binding site" evidence="10">
    <location>
        <begin position="9"/>
        <end position="16"/>
    </location>
    <ligand>
        <name>ATP</name>
        <dbReference type="ChEBI" id="CHEBI:30616"/>
    </ligand>
</feature>
<dbReference type="GO" id="GO:0005524">
    <property type="term" value="F:ATP binding"/>
    <property type="evidence" value="ECO:0007669"/>
    <property type="project" value="UniProtKB-KW"/>
</dbReference>
<dbReference type="SUPFAM" id="SSF52402">
    <property type="entry name" value="Adenine nucleotide alpha hydrolases-like"/>
    <property type="match status" value="1"/>
</dbReference>
<dbReference type="Pfam" id="PF20259">
    <property type="entry name" value="tRNA_Me_trans_M"/>
    <property type="match status" value="1"/>
</dbReference>
<evidence type="ECO:0000259" key="12">
    <source>
        <dbReference type="Pfam" id="PF20259"/>
    </source>
</evidence>
<feature type="site" description="Interaction with tRNA" evidence="10">
    <location>
        <position position="344"/>
    </location>
</feature>
<comment type="function">
    <text evidence="9 10">Catalyzes the 2-thiolation of uridine at the wobble position (U34) of tRNA, leading to the formation of s(2)U34.</text>
</comment>
<dbReference type="FunFam" id="2.30.30.280:FF:000001">
    <property type="entry name" value="tRNA-specific 2-thiouridylase MnmA"/>
    <property type="match status" value="1"/>
</dbReference>
<dbReference type="GO" id="GO:0002143">
    <property type="term" value="P:tRNA wobble position uridine thiolation"/>
    <property type="evidence" value="ECO:0007669"/>
    <property type="project" value="TreeGrafter"/>
</dbReference>
<protein>
    <recommendedName>
        <fullName evidence="10">tRNA-specific 2-thiouridylase MnmA</fullName>
        <ecNumber evidence="10">2.8.1.13</ecNumber>
    </recommendedName>
</protein>
<evidence type="ECO:0000256" key="3">
    <source>
        <dbReference type="ARBA" id="ARBA00022694"/>
    </source>
</evidence>
<feature type="active site" description="Nucleophile" evidence="10">
    <location>
        <position position="108"/>
    </location>
</feature>
<evidence type="ECO:0000256" key="7">
    <source>
        <dbReference type="ARBA" id="ARBA00023157"/>
    </source>
</evidence>
<dbReference type="PANTHER" id="PTHR11933:SF5">
    <property type="entry name" value="MITOCHONDRIAL TRNA-SPECIFIC 2-THIOURIDYLASE 1"/>
    <property type="match status" value="1"/>
</dbReference>
<dbReference type="EMBL" id="JAHLFM010000018">
    <property type="protein sequence ID" value="MBU3830763.1"/>
    <property type="molecule type" value="Genomic_DNA"/>
</dbReference>
<name>A0A9E2NVY9_9BACT</name>
<dbReference type="GO" id="GO:0005737">
    <property type="term" value="C:cytoplasm"/>
    <property type="evidence" value="ECO:0007669"/>
    <property type="project" value="UniProtKB-SubCell"/>
</dbReference>
<dbReference type="Gene3D" id="2.40.30.10">
    <property type="entry name" value="Translation factors"/>
    <property type="match status" value="1"/>
</dbReference>
<feature type="region of interest" description="Interaction with target base in tRNA" evidence="10">
    <location>
        <begin position="103"/>
        <end position="105"/>
    </location>
</feature>
<dbReference type="Proteomes" id="UP000824247">
    <property type="component" value="Unassembled WGS sequence"/>
</dbReference>
<dbReference type="InterPro" id="IPR046885">
    <property type="entry name" value="MnmA-like_C"/>
</dbReference>
<dbReference type="Gene3D" id="3.40.50.620">
    <property type="entry name" value="HUPs"/>
    <property type="match status" value="1"/>
</dbReference>
<reference evidence="13" key="2">
    <citation type="submission" date="2021-04" db="EMBL/GenBank/DDBJ databases">
        <authorList>
            <person name="Gilroy R."/>
        </authorList>
    </citation>
    <scope>NUCLEOTIDE SEQUENCE</scope>
    <source>
        <strain evidence="13">A5-1222</strain>
    </source>
</reference>
<keyword evidence="5 10" id="KW-0067">ATP-binding</keyword>
<feature type="domain" description="tRNA-specific 2-thiouridylase MnmA-like C-terminal" evidence="11">
    <location>
        <begin position="289"/>
        <end position="360"/>
    </location>
</feature>
<dbReference type="NCBIfam" id="TIGR00420">
    <property type="entry name" value="trmU"/>
    <property type="match status" value="1"/>
</dbReference>
<dbReference type="InterPro" id="IPR023382">
    <property type="entry name" value="MnmA-like_central_sf"/>
</dbReference>
<keyword evidence="1 10" id="KW-0820">tRNA-binding</keyword>
<evidence type="ECO:0000256" key="9">
    <source>
        <dbReference type="ARBA" id="ARBA00056575"/>
    </source>
</evidence>
<feature type="active site" description="Cysteine persulfide intermediate" evidence="10">
    <location>
        <position position="205"/>
    </location>
</feature>
<comment type="caution">
    <text evidence="10">Lacks conserved residue(s) required for the propagation of feature annotation.</text>
</comment>
<evidence type="ECO:0000256" key="4">
    <source>
        <dbReference type="ARBA" id="ARBA00022741"/>
    </source>
</evidence>
<proteinExistence type="inferred from homology"/>
<dbReference type="HAMAP" id="MF_00144">
    <property type="entry name" value="tRNA_thiouridyl_MnmA"/>
    <property type="match status" value="1"/>
</dbReference>
<dbReference type="GO" id="GO:0103016">
    <property type="term" value="F:tRNA-uridine 2-sulfurtransferase activity"/>
    <property type="evidence" value="ECO:0007669"/>
    <property type="project" value="UniProtKB-EC"/>
</dbReference>
<evidence type="ECO:0000313" key="13">
    <source>
        <dbReference type="EMBL" id="MBU3830763.1"/>
    </source>
</evidence>
<keyword evidence="10" id="KW-0963">Cytoplasm</keyword>
<dbReference type="NCBIfam" id="NF001138">
    <property type="entry name" value="PRK00143.1"/>
    <property type="match status" value="1"/>
</dbReference>
<feature type="binding site" evidence="10">
    <location>
        <position position="35"/>
    </location>
    <ligand>
        <name>ATP</name>
        <dbReference type="ChEBI" id="CHEBI:30616"/>
    </ligand>
</feature>
<organism evidence="13 14">
    <name type="scientific">Candidatus Ureaplasma intestinipullorum</name>
    <dbReference type="NCBI Taxonomy" id="2838770"/>
    <lineage>
        <taxon>Bacteria</taxon>
        <taxon>Bacillati</taxon>
        <taxon>Mycoplasmatota</taxon>
        <taxon>Mycoplasmoidales</taxon>
        <taxon>Mycoplasmoidaceae</taxon>
        <taxon>Ureaplasma</taxon>
    </lineage>
</organism>
<keyword evidence="4 10" id="KW-0547">Nucleotide-binding</keyword>
<dbReference type="InterPro" id="IPR046884">
    <property type="entry name" value="MnmA-like_central"/>
</dbReference>
<dbReference type="EC" id="2.8.1.13" evidence="10"/>
<evidence type="ECO:0000256" key="10">
    <source>
        <dbReference type="HAMAP-Rule" id="MF_00144"/>
    </source>
</evidence>
<dbReference type="InterPro" id="IPR004506">
    <property type="entry name" value="MnmA-like"/>
</dbReference>
<keyword evidence="6 10" id="KW-0694">RNA-binding</keyword>
<dbReference type="InterPro" id="IPR014729">
    <property type="entry name" value="Rossmann-like_a/b/a_fold"/>
</dbReference>
<dbReference type="FunFam" id="3.40.50.620:FF:000115">
    <property type="entry name" value="tRNA-specific 2-thiouridylase MnmA"/>
    <property type="match status" value="1"/>
</dbReference>
<comment type="caution">
    <text evidence="13">The sequence shown here is derived from an EMBL/GenBank/DDBJ whole genome shotgun (WGS) entry which is preliminary data.</text>
</comment>
<reference evidence="13" key="1">
    <citation type="journal article" date="2021" name="PeerJ">
        <title>Extensive microbial diversity within the chicken gut microbiome revealed by metagenomics and culture.</title>
        <authorList>
            <person name="Gilroy R."/>
            <person name="Ravi A."/>
            <person name="Getino M."/>
            <person name="Pursley I."/>
            <person name="Horton D.L."/>
            <person name="Alikhan N.F."/>
            <person name="Baker D."/>
            <person name="Gharbi K."/>
            <person name="Hall N."/>
            <person name="Watson M."/>
            <person name="Adriaenssens E.M."/>
            <person name="Foster-Nyarko E."/>
            <person name="Jarju S."/>
            <person name="Secka A."/>
            <person name="Antonio M."/>
            <person name="Oren A."/>
            <person name="Chaudhuri R.R."/>
            <person name="La Ragione R."/>
            <person name="Hildebrand F."/>
            <person name="Pallen M.J."/>
        </authorList>
    </citation>
    <scope>NUCLEOTIDE SEQUENCE</scope>
    <source>
        <strain evidence="13">A5-1222</strain>
    </source>
</reference>
<dbReference type="AlphaFoldDB" id="A0A9E2NVY9"/>
<feature type="disulfide bond" description="Alternate" evidence="10">
    <location>
        <begin position="108"/>
        <end position="205"/>
    </location>
</feature>
<comment type="similarity">
    <text evidence="10">Belongs to the MnmA/TRMU family.</text>
</comment>
<dbReference type="Gene3D" id="2.30.30.280">
    <property type="entry name" value="Adenine nucleotide alpha hydrolases-like domains"/>
    <property type="match status" value="1"/>
</dbReference>
<evidence type="ECO:0000313" key="14">
    <source>
        <dbReference type="Proteomes" id="UP000824247"/>
    </source>
</evidence>
<keyword evidence="2 10" id="KW-0808">Transferase</keyword>
<evidence type="ECO:0000256" key="5">
    <source>
        <dbReference type="ARBA" id="ARBA00022840"/>
    </source>
</evidence>
<feature type="region of interest" description="Interaction with tRNA" evidence="10">
    <location>
        <begin position="155"/>
        <end position="157"/>
    </location>
</feature>
<comment type="subcellular location">
    <subcellularLocation>
        <location evidence="10">Cytoplasm</location>
    </subcellularLocation>
</comment>
<keyword evidence="3 10" id="KW-0819">tRNA processing</keyword>
<evidence type="ECO:0000256" key="8">
    <source>
        <dbReference type="ARBA" id="ARBA00051542"/>
    </source>
</evidence>
<feature type="binding site" evidence="10">
    <location>
        <position position="133"/>
    </location>
    <ligand>
        <name>ATP</name>
        <dbReference type="ChEBI" id="CHEBI:30616"/>
    </ligand>
</feature>
<evidence type="ECO:0000256" key="2">
    <source>
        <dbReference type="ARBA" id="ARBA00022679"/>
    </source>
</evidence>
<feature type="domain" description="tRNA-specific 2-thiouridylase MnmA-like central" evidence="12">
    <location>
        <begin position="213"/>
        <end position="277"/>
    </location>
</feature>
<dbReference type="CDD" id="cd01998">
    <property type="entry name" value="MnmA_TRMU-like"/>
    <property type="match status" value="1"/>
</dbReference>
<dbReference type="Pfam" id="PF20258">
    <property type="entry name" value="tRNA_Me_trans_C"/>
    <property type="match status" value="1"/>
</dbReference>
<comment type="catalytic activity">
    <reaction evidence="8 10">
        <text>S-sulfanyl-L-cysteinyl-[protein] + uridine(34) in tRNA + AH2 + ATP = 2-thiouridine(34) in tRNA + L-cysteinyl-[protein] + A + AMP + diphosphate + H(+)</text>
        <dbReference type="Rhea" id="RHEA:47032"/>
        <dbReference type="Rhea" id="RHEA-COMP:10131"/>
        <dbReference type="Rhea" id="RHEA-COMP:11726"/>
        <dbReference type="Rhea" id="RHEA-COMP:11727"/>
        <dbReference type="Rhea" id="RHEA-COMP:11728"/>
        <dbReference type="ChEBI" id="CHEBI:13193"/>
        <dbReference type="ChEBI" id="CHEBI:15378"/>
        <dbReference type="ChEBI" id="CHEBI:17499"/>
        <dbReference type="ChEBI" id="CHEBI:29950"/>
        <dbReference type="ChEBI" id="CHEBI:30616"/>
        <dbReference type="ChEBI" id="CHEBI:33019"/>
        <dbReference type="ChEBI" id="CHEBI:61963"/>
        <dbReference type="ChEBI" id="CHEBI:65315"/>
        <dbReference type="ChEBI" id="CHEBI:87170"/>
        <dbReference type="ChEBI" id="CHEBI:456215"/>
        <dbReference type="EC" id="2.8.1.13"/>
    </reaction>
</comment>